<feature type="non-terminal residue" evidence="1">
    <location>
        <position position="306"/>
    </location>
</feature>
<evidence type="ECO:0000313" key="1">
    <source>
        <dbReference type="EMBL" id="ORX44722.1"/>
    </source>
</evidence>
<sequence>MSNLEEELEEVKNKIIEIINKNNVYLFKKYISENNILLKDFSNSENFDILIFAIEKKASLELIQFIINQCQYETLNYYIIQDDKVKVPLYTAISKNKFKIADLLTKNNADINYFSPNIITYLSIYYCLNPINLKYILNHNFDKQKINSKLIMDLLERKKDTLINIIFKHYIFNVDFILELLKIYKNKEPFSDKLLNGIISNERNKIHIDEKMYEKAIEKENYNSLKVLFNNDSSEQDIIFCRINEYDLLEKAVKANDYNFVKNVLKYEPFNFKSLNSKEILLNINKNNNLDIMKLLIKSSLNSIIN</sequence>
<protein>
    <recommendedName>
        <fullName evidence="3">Ankyrin</fullName>
    </recommendedName>
</protein>
<dbReference type="InterPro" id="IPR036770">
    <property type="entry name" value="Ankyrin_rpt-contain_sf"/>
</dbReference>
<evidence type="ECO:0008006" key="3">
    <source>
        <dbReference type="Google" id="ProtNLM"/>
    </source>
</evidence>
<dbReference type="AlphaFoldDB" id="A0A1Y1V270"/>
<dbReference type="STRING" id="1754191.A0A1Y1V270"/>
<organism evidence="1 2">
    <name type="scientific">Piromyces finnis</name>
    <dbReference type="NCBI Taxonomy" id="1754191"/>
    <lineage>
        <taxon>Eukaryota</taxon>
        <taxon>Fungi</taxon>
        <taxon>Fungi incertae sedis</taxon>
        <taxon>Chytridiomycota</taxon>
        <taxon>Chytridiomycota incertae sedis</taxon>
        <taxon>Neocallimastigomycetes</taxon>
        <taxon>Neocallimastigales</taxon>
        <taxon>Neocallimastigaceae</taxon>
        <taxon>Piromyces</taxon>
    </lineage>
</organism>
<accession>A0A1Y1V270</accession>
<reference evidence="1 2" key="2">
    <citation type="submission" date="2016-08" db="EMBL/GenBank/DDBJ databases">
        <title>Pervasive Adenine N6-methylation of Active Genes in Fungi.</title>
        <authorList>
            <consortium name="DOE Joint Genome Institute"/>
            <person name="Mondo S.J."/>
            <person name="Dannebaum R.O."/>
            <person name="Kuo R.C."/>
            <person name="Labutti K."/>
            <person name="Haridas S."/>
            <person name="Kuo A."/>
            <person name="Salamov A."/>
            <person name="Ahrendt S.R."/>
            <person name="Lipzen A."/>
            <person name="Sullivan W."/>
            <person name="Andreopoulos W.B."/>
            <person name="Clum A."/>
            <person name="Lindquist E."/>
            <person name="Daum C."/>
            <person name="Ramamoorthy G.K."/>
            <person name="Gryganskyi A."/>
            <person name="Culley D."/>
            <person name="Magnuson J.K."/>
            <person name="James T.Y."/>
            <person name="O'Malley M.A."/>
            <person name="Stajich J.E."/>
            <person name="Spatafora J.W."/>
            <person name="Visel A."/>
            <person name="Grigoriev I.V."/>
        </authorList>
    </citation>
    <scope>NUCLEOTIDE SEQUENCE [LARGE SCALE GENOMIC DNA]</scope>
    <source>
        <strain evidence="2">finn</strain>
    </source>
</reference>
<proteinExistence type="predicted"/>
<reference evidence="1 2" key="1">
    <citation type="submission" date="2016-08" db="EMBL/GenBank/DDBJ databases">
        <title>Genomes of anaerobic fungi encode conserved fungal cellulosomes for biomass hydrolysis.</title>
        <authorList>
            <consortium name="DOE Joint Genome Institute"/>
            <person name="Haitjema C.H."/>
            <person name="Gilmore S.P."/>
            <person name="Henske J.K."/>
            <person name="Solomon K.V."/>
            <person name="De Groot R."/>
            <person name="Kuo A."/>
            <person name="Mondo S.J."/>
            <person name="Salamov A.A."/>
            <person name="Labutti K."/>
            <person name="Zhao Z."/>
            <person name="Chiniquy J."/>
            <person name="Barry K."/>
            <person name="Brewer H.M."/>
            <person name="Purvine S.O."/>
            <person name="Wright A.T."/>
            <person name="Boxma B."/>
            <person name="Van Alen T."/>
            <person name="Hackstein J.H."/>
            <person name="Baker S.E."/>
            <person name="Grigoriev I.V."/>
            <person name="O'Malley M.A."/>
        </authorList>
    </citation>
    <scope>NUCLEOTIDE SEQUENCE [LARGE SCALE GENOMIC DNA]</scope>
    <source>
        <strain evidence="2">finn</strain>
    </source>
</reference>
<comment type="caution">
    <text evidence="1">The sequence shown here is derived from an EMBL/GenBank/DDBJ whole genome shotgun (WGS) entry which is preliminary data.</text>
</comment>
<name>A0A1Y1V270_9FUNG</name>
<evidence type="ECO:0000313" key="2">
    <source>
        <dbReference type="Proteomes" id="UP000193719"/>
    </source>
</evidence>
<dbReference type="SUPFAM" id="SSF48403">
    <property type="entry name" value="Ankyrin repeat"/>
    <property type="match status" value="1"/>
</dbReference>
<dbReference type="Proteomes" id="UP000193719">
    <property type="component" value="Unassembled WGS sequence"/>
</dbReference>
<dbReference type="EMBL" id="MCFH01000044">
    <property type="protein sequence ID" value="ORX44722.1"/>
    <property type="molecule type" value="Genomic_DNA"/>
</dbReference>
<dbReference type="Gene3D" id="1.25.40.20">
    <property type="entry name" value="Ankyrin repeat-containing domain"/>
    <property type="match status" value="1"/>
</dbReference>
<gene>
    <name evidence="1" type="ORF">BCR36DRAFT_359493</name>
</gene>
<keyword evidence="2" id="KW-1185">Reference proteome</keyword>
<dbReference type="OrthoDB" id="2146204at2759"/>